<feature type="chain" id="PRO_5025492772" description="Secreted protein" evidence="1">
    <location>
        <begin position="24"/>
        <end position="91"/>
    </location>
</feature>
<feature type="signal peptide" evidence="1">
    <location>
        <begin position="1"/>
        <end position="23"/>
    </location>
</feature>
<dbReference type="EMBL" id="QXGA01005530">
    <property type="protein sequence ID" value="KAE9066716.1"/>
    <property type="molecule type" value="Genomic_DNA"/>
</dbReference>
<dbReference type="AlphaFoldDB" id="A0A6A3Q1K5"/>
<proteinExistence type="predicted"/>
<keyword evidence="1" id="KW-0732">Signal</keyword>
<evidence type="ECO:0000256" key="1">
    <source>
        <dbReference type="SAM" id="SignalP"/>
    </source>
</evidence>
<sequence>MGTNTRAGSVLVLGGLSSTLSGAGNECIEWHYVRGDCCVWCGVAELWGRALDTVGVYCVKRQCIFSVVGGSGGGARAGVYSGGGRPTRLGW</sequence>
<protein>
    <recommendedName>
        <fullName evidence="4">Secreted protein</fullName>
    </recommendedName>
</protein>
<dbReference type="Proteomes" id="UP000440732">
    <property type="component" value="Unassembled WGS sequence"/>
</dbReference>
<evidence type="ECO:0008006" key="4">
    <source>
        <dbReference type="Google" id="ProtNLM"/>
    </source>
</evidence>
<reference evidence="2 3" key="1">
    <citation type="submission" date="2018-08" db="EMBL/GenBank/DDBJ databases">
        <title>Genomic investigation of the strawberry pathogen Phytophthora fragariae indicates pathogenicity is determined by transcriptional variation in three key races.</title>
        <authorList>
            <person name="Adams T.M."/>
            <person name="Armitage A.D."/>
            <person name="Sobczyk M.K."/>
            <person name="Bates H.J."/>
            <person name="Dunwell J.M."/>
            <person name="Nellist C.F."/>
            <person name="Harrison R.J."/>
        </authorList>
    </citation>
    <scope>NUCLEOTIDE SEQUENCE [LARGE SCALE GENOMIC DNA]</scope>
    <source>
        <strain evidence="2 3">NOV-5</strain>
    </source>
</reference>
<evidence type="ECO:0000313" key="3">
    <source>
        <dbReference type="Proteomes" id="UP000440732"/>
    </source>
</evidence>
<comment type="caution">
    <text evidence="2">The sequence shown here is derived from an EMBL/GenBank/DDBJ whole genome shotgun (WGS) entry which is preliminary data.</text>
</comment>
<name>A0A6A3Q1K5_9STRA</name>
<gene>
    <name evidence="2" type="ORF">PF006_g30158</name>
</gene>
<evidence type="ECO:0000313" key="2">
    <source>
        <dbReference type="EMBL" id="KAE9066716.1"/>
    </source>
</evidence>
<accession>A0A6A3Q1K5</accession>
<organism evidence="2 3">
    <name type="scientific">Phytophthora fragariae</name>
    <dbReference type="NCBI Taxonomy" id="53985"/>
    <lineage>
        <taxon>Eukaryota</taxon>
        <taxon>Sar</taxon>
        <taxon>Stramenopiles</taxon>
        <taxon>Oomycota</taxon>
        <taxon>Peronosporomycetes</taxon>
        <taxon>Peronosporales</taxon>
        <taxon>Peronosporaceae</taxon>
        <taxon>Phytophthora</taxon>
    </lineage>
</organism>